<gene>
    <name evidence="3" type="ORF">AVDCRST_MAG89-3192</name>
</gene>
<dbReference type="Pfam" id="PF00437">
    <property type="entry name" value="T2SSE"/>
    <property type="match status" value="1"/>
</dbReference>
<dbReference type="InterPro" id="IPR027417">
    <property type="entry name" value="P-loop_NTPase"/>
</dbReference>
<sequence length="352" mass="38916">MPKIDQFLELLLKHEGSDLHLSCGSEPVMRVHGHLQRVKFRPLTAADLKTLFYEILSEGQKEQYEATMDLDFAYEIPGAARFRGNFFNQHRGPAAVFRIIPSRVLTADELGLPEPIRKFTELNKGLVLVTGPTGSGKSTTLAAMIDLINQTRPEHILTIEDPIEFVHQSQRALVNQREVGPHTKSFATALKAALREDPDVILIGEMRDRETISLALTAAETGHLVFGTLHTNSAHKTVDRIIDTFPGELQHQVRAMLSESLRGVVAQQLLRKKGGKGRVAAHEILVGTPAVSNLIREAKTFQIPSSIQTGKRDGMILMDQSIMNLMMAGTVDADEAYSKALDKAAFQKQQQG</sequence>
<accession>A0A6J4M973</accession>
<organism evidence="3">
    <name type="scientific">uncultured Gemmatimonadota bacterium</name>
    <dbReference type="NCBI Taxonomy" id="203437"/>
    <lineage>
        <taxon>Bacteria</taxon>
        <taxon>Pseudomonadati</taxon>
        <taxon>Gemmatimonadota</taxon>
        <taxon>environmental samples</taxon>
    </lineage>
</organism>
<proteinExistence type="inferred from homology"/>
<dbReference type="Gene3D" id="3.40.50.300">
    <property type="entry name" value="P-loop containing nucleotide triphosphate hydrolases"/>
    <property type="match status" value="1"/>
</dbReference>
<evidence type="ECO:0000256" key="1">
    <source>
        <dbReference type="ARBA" id="ARBA00006611"/>
    </source>
</evidence>
<evidence type="ECO:0000313" key="3">
    <source>
        <dbReference type="EMBL" id="CAA9352187.1"/>
    </source>
</evidence>
<dbReference type="NCBIfam" id="TIGR01420">
    <property type="entry name" value="pilT_fam"/>
    <property type="match status" value="1"/>
</dbReference>
<feature type="domain" description="Bacterial type II secretion system protein E" evidence="2">
    <location>
        <begin position="194"/>
        <end position="208"/>
    </location>
</feature>
<dbReference type="EMBL" id="CADCTV010000665">
    <property type="protein sequence ID" value="CAA9352187.1"/>
    <property type="molecule type" value="Genomic_DNA"/>
</dbReference>
<dbReference type="PANTHER" id="PTHR30486">
    <property type="entry name" value="TWITCHING MOTILITY PROTEIN PILT"/>
    <property type="match status" value="1"/>
</dbReference>
<dbReference type="InterPro" id="IPR003593">
    <property type="entry name" value="AAA+_ATPase"/>
</dbReference>
<dbReference type="Gene3D" id="3.30.450.90">
    <property type="match status" value="1"/>
</dbReference>
<protein>
    <submittedName>
        <fullName evidence="3">Twitching motility protein PilT</fullName>
    </submittedName>
</protein>
<evidence type="ECO:0000259" key="2">
    <source>
        <dbReference type="PROSITE" id="PS00662"/>
    </source>
</evidence>
<dbReference type="InterPro" id="IPR006321">
    <property type="entry name" value="PilT/PilU"/>
</dbReference>
<dbReference type="InterPro" id="IPR001482">
    <property type="entry name" value="T2SS/T4SS_dom"/>
</dbReference>
<name>A0A6J4M973_9BACT</name>
<dbReference type="AlphaFoldDB" id="A0A6J4M973"/>
<dbReference type="SUPFAM" id="SSF52540">
    <property type="entry name" value="P-loop containing nucleoside triphosphate hydrolases"/>
    <property type="match status" value="1"/>
</dbReference>
<dbReference type="CDD" id="cd01131">
    <property type="entry name" value="PilT"/>
    <property type="match status" value="1"/>
</dbReference>
<dbReference type="PROSITE" id="PS00662">
    <property type="entry name" value="T2SP_E"/>
    <property type="match status" value="1"/>
</dbReference>
<comment type="similarity">
    <text evidence="1">Belongs to the GSP E family.</text>
</comment>
<dbReference type="SMART" id="SM00382">
    <property type="entry name" value="AAA"/>
    <property type="match status" value="1"/>
</dbReference>
<dbReference type="GO" id="GO:0016887">
    <property type="term" value="F:ATP hydrolysis activity"/>
    <property type="evidence" value="ECO:0007669"/>
    <property type="project" value="InterPro"/>
</dbReference>
<dbReference type="InterPro" id="IPR050921">
    <property type="entry name" value="T4SS_GSP_E_ATPase"/>
</dbReference>
<reference evidence="3" key="1">
    <citation type="submission" date="2020-02" db="EMBL/GenBank/DDBJ databases">
        <authorList>
            <person name="Meier V. D."/>
        </authorList>
    </citation>
    <scope>NUCLEOTIDE SEQUENCE</scope>
    <source>
        <strain evidence="3">AVDCRST_MAG89</strain>
    </source>
</reference>
<dbReference type="GO" id="GO:0005524">
    <property type="term" value="F:ATP binding"/>
    <property type="evidence" value="ECO:0007669"/>
    <property type="project" value="InterPro"/>
</dbReference>
<dbReference type="PANTHER" id="PTHR30486:SF6">
    <property type="entry name" value="TYPE IV PILUS RETRACTATION ATPASE PILT"/>
    <property type="match status" value="1"/>
</dbReference>